<name>A0A0F9JDH6_9ZZZZ</name>
<reference evidence="1" key="1">
    <citation type="journal article" date="2015" name="Nature">
        <title>Complex archaea that bridge the gap between prokaryotes and eukaryotes.</title>
        <authorList>
            <person name="Spang A."/>
            <person name="Saw J.H."/>
            <person name="Jorgensen S.L."/>
            <person name="Zaremba-Niedzwiedzka K."/>
            <person name="Martijn J."/>
            <person name="Lind A.E."/>
            <person name="van Eijk R."/>
            <person name="Schleper C."/>
            <person name="Guy L."/>
            <person name="Ettema T.J."/>
        </authorList>
    </citation>
    <scope>NUCLEOTIDE SEQUENCE</scope>
</reference>
<organism evidence="1">
    <name type="scientific">marine sediment metagenome</name>
    <dbReference type="NCBI Taxonomy" id="412755"/>
    <lineage>
        <taxon>unclassified sequences</taxon>
        <taxon>metagenomes</taxon>
        <taxon>ecological metagenomes</taxon>
    </lineage>
</organism>
<dbReference type="EMBL" id="LAZR01010279">
    <property type="protein sequence ID" value="KKM67834.1"/>
    <property type="molecule type" value="Genomic_DNA"/>
</dbReference>
<dbReference type="AlphaFoldDB" id="A0A0F9JDH6"/>
<accession>A0A0F9JDH6</accession>
<comment type="caution">
    <text evidence="1">The sequence shown here is derived from an EMBL/GenBank/DDBJ whole genome shotgun (WGS) entry which is preliminary data.</text>
</comment>
<protein>
    <submittedName>
        <fullName evidence="1">Uncharacterized protein</fullName>
    </submittedName>
</protein>
<gene>
    <name evidence="1" type="ORF">LCGC14_1467080</name>
</gene>
<evidence type="ECO:0000313" key="1">
    <source>
        <dbReference type="EMBL" id="KKM67834.1"/>
    </source>
</evidence>
<sequence length="211" mass="24342">MNPFSVFSTKNKVNPEISMRKKELSSAENSHIIDSALAEVPQGELPVDGQAKADLTRWQQELDPELKKMGMRLRNYYQNEEGEWVARYVDGKTLDPLCSEEFISELVAILEPATSRNLMMSNLSEDFIRRKLIDMSNTVTLLEIADRKRFGIRMNNLTPIIRIFQATAEPTYFRALQGNEKKYLGTIQRNIYTKQDKPGEEKKKNFLNMGM</sequence>
<proteinExistence type="predicted"/>